<organism evidence="4 5">
    <name type="scientific">Sporormia fimetaria CBS 119925</name>
    <dbReference type="NCBI Taxonomy" id="1340428"/>
    <lineage>
        <taxon>Eukaryota</taxon>
        <taxon>Fungi</taxon>
        <taxon>Dikarya</taxon>
        <taxon>Ascomycota</taxon>
        <taxon>Pezizomycotina</taxon>
        <taxon>Dothideomycetes</taxon>
        <taxon>Pleosporomycetidae</taxon>
        <taxon>Pleosporales</taxon>
        <taxon>Sporormiaceae</taxon>
        <taxon>Sporormia</taxon>
    </lineage>
</organism>
<dbReference type="PROSITE" id="PS51673">
    <property type="entry name" value="SUZ"/>
    <property type="match status" value="1"/>
</dbReference>
<name>A0A6A6VCH9_9PLEO</name>
<dbReference type="Proteomes" id="UP000799440">
    <property type="component" value="Unassembled WGS sequence"/>
</dbReference>
<feature type="region of interest" description="Disordered" evidence="1">
    <location>
        <begin position="69"/>
        <end position="239"/>
    </location>
</feature>
<feature type="compositionally biased region" description="Basic residues" evidence="1">
    <location>
        <begin position="165"/>
        <end position="174"/>
    </location>
</feature>
<keyword evidence="5" id="KW-1185">Reference proteome</keyword>
<feature type="compositionally biased region" description="Basic and acidic residues" evidence="1">
    <location>
        <begin position="112"/>
        <end position="147"/>
    </location>
</feature>
<reference evidence="4" key="1">
    <citation type="journal article" date="2020" name="Stud. Mycol.">
        <title>101 Dothideomycetes genomes: a test case for predicting lifestyles and emergence of pathogens.</title>
        <authorList>
            <person name="Haridas S."/>
            <person name="Albert R."/>
            <person name="Binder M."/>
            <person name="Bloem J."/>
            <person name="Labutti K."/>
            <person name="Salamov A."/>
            <person name="Andreopoulos B."/>
            <person name="Baker S."/>
            <person name="Barry K."/>
            <person name="Bills G."/>
            <person name="Bluhm B."/>
            <person name="Cannon C."/>
            <person name="Castanera R."/>
            <person name="Culley D."/>
            <person name="Daum C."/>
            <person name="Ezra D."/>
            <person name="Gonzalez J."/>
            <person name="Henrissat B."/>
            <person name="Kuo A."/>
            <person name="Liang C."/>
            <person name="Lipzen A."/>
            <person name="Lutzoni F."/>
            <person name="Magnuson J."/>
            <person name="Mondo S."/>
            <person name="Nolan M."/>
            <person name="Ohm R."/>
            <person name="Pangilinan J."/>
            <person name="Park H.-J."/>
            <person name="Ramirez L."/>
            <person name="Alfaro M."/>
            <person name="Sun H."/>
            <person name="Tritt A."/>
            <person name="Yoshinaga Y."/>
            <person name="Zwiers L.-H."/>
            <person name="Turgeon B."/>
            <person name="Goodwin S."/>
            <person name="Spatafora J."/>
            <person name="Crous P."/>
            <person name="Grigoriev I."/>
        </authorList>
    </citation>
    <scope>NUCLEOTIDE SEQUENCE</scope>
    <source>
        <strain evidence="4">CBS 119925</strain>
    </source>
</reference>
<feature type="compositionally biased region" description="Polar residues" evidence="1">
    <location>
        <begin position="184"/>
        <end position="197"/>
    </location>
</feature>
<feature type="compositionally biased region" description="Basic and acidic residues" evidence="1">
    <location>
        <begin position="18"/>
        <end position="29"/>
    </location>
</feature>
<gene>
    <name evidence="4" type="ORF">M011DRAFT_486573</name>
</gene>
<proteinExistence type="predicted"/>
<dbReference type="InterPro" id="IPR024771">
    <property type="entry name" value="SUZ"/>
</dbReference>
<feature type="domain" description="SUZ-C" evidence="3">
    <location>
        <begin position="182"/>
        <end position="231"/>
    </location>
</feature>
<dbReference type="OrthoDB" id="5422283at2759"/>
<evidence type="ECO:0000256" key="1">
    <source>
        <dbReference type="SAM" id="MobiDB-lite"/>
    </source>
</evidence>
<sequence>MSKKTATPDAWDDDWESLADKADDNTADKVAEPVKLSKAEIKAKHAEAQRKLWKSADNPEPMLFLEAQKTLPVQPTFKQPVKLLSRKPSPQVLSRETGMAGLGLDDGDDSEEERRRKAEESFAERKARAEKERAEKQRKYAEAREKYFPSPAPSSADSRGSSPHRPTRGRGRGRSGRDAPRSSNQQSPARSASNTAGRSMPGTPNIMQHIVREPRGPQATGRGGRGFVTRGGPSGPASQ</sequence>
<accession>A0A6A6VCH9</accession>
<dbReference type="PROSITE" id="PS51938">
    <property type="entry name" value="SUZ_C"/>
    <property type="match status" value="1"/>
</dbReference>
<evidence type="ECO:0000313" key="5">
    <source>
        <dbReference type="Proteomes" id="UP000799440"/>
    </source>
</evidence>
<evidence type="ECO:0000259" key="2">
    <source>
        <dbReference type="PROSITE" id="PS51673"/>
    </source>
</evidence>
<dbReference type="EMBL" id="MU006573">
    <property type="protein sequence ID" value="KAF2747290.1"/>
    <property type="molecule type" value="Genomic_DNA"/>
</dbReference>
<evidence type="ECO:0000259" key="3">
    <source>
        <dbReference type="PROSITE" id="PS51938"/>
    </source>
</evidence>
<feature type="region of interest" description="Disordered" evidence="1">
    <location>
        <begin position="1"/>
        <end position="29"/>
    </location>
</feature>
<dbReference type="AlphaFoldDB" id="A0A6A6VCH9"/>
<dbReference type="InterPro" id="IPR024642">
    <property type="entry name" value="SUZ-C"/>
</dbReference>
<protein>
    <submittedName>
        <fullName evidence="4">Uncharacterized protein</fullName>
    </submittedName>
</protein>
<feature type="domain" description="SUZ" evidence="2">
    <location>
        <begin position="57"/>
        <end position="152"/>
    </location>
</feature>
<evidence type="ECO:0000313" key="4">
    <source>
        <dbReference type="EMBL" id="KAF2747290.1"/>
    </source>
</evidence>